<evidence type="ECO:0000256" key="6">
    <source>
        <dbReference type="ARBA" id="ARBA00022989"/>
    </source>
</evidence>
<dbReference type="SUPFAM" id="SSF82866">
    <property type="entry name" value="Multidrug efflux transporter AcrB transmembrane domain"/>
    <property type="match status" value="2"/>
</dbReference>
<feature type="transmembrane region" description="Helical" evidence="9">
    <location>
        <begin position="31"/>
        <end position="53"/>
    </location>
</feature>
<dbReference type="Proteomes" id="UP000709959">
    <property type="component" value="Unassembled WGS sequence"/>
</dbReference>
<evidence type="ECO:0000256" key="1">
    <source>
        <dbReference type="ARBA" id="ARBA00004429"/>
    </source>
</evidence>
<dbReference type="GO" id="GO:0042910">
    <property type="term" value="F:xenobiotic transmembrane transporter activity"/>
    <property type="evidence" value="ECO:0007669"/>
    <property type="project" value="TreeGrafter"/>
</dbReference>
<dbReference type="Gene3D" id="3.30.70.1430">
    <property type="entry name" value="Multidrug efflux transporter AcrB pore domain"/>
    <property type="match status" value="2"/>
</dbReference>
<dbReference type="PANTHER" id="PTHR32063:SF21">
    <property type="entry name" value="MULTIDRUG RESISTANCE PROTEIN MDTB"/>
    <property type="match status" value="1"/>
</dbReference>
<dbReference type="Gene3D" id="3.30.2090.10">
    <property type="entry name" value="Multidrug efflux transporter AcrB TolC docking domain, DN and DC subdomains"/>
    <property type="match status" value="2"/>
</dbReference>
<dbReference type="Gene3D" id="1.20.1640.10">
    <property type="entry name" value="Multidrug efflux transporter AcrB transmembrane domain"/>
    <property type="match status" value="2"/>
</dbReference>
<name>A0A936F4A2_9BACT</name>
<keyword evidence="7 9" id="KW-0472">Membrane</keyword>
<dbReference type="FunFam" id="1.20.1640.10:FF:000001">
    <property type="entry name" value="Efflux pump membrane transporter"/>
    <property type="match status" value="1"/>
</dbReference>
<keyword evidence="2" id="KW-0813">Transport</keyword>
<evidence type="ECO:0000256" key="9">
    <source>
        <dbReference type="SAM" id="Phobius"/>
    </source>
</evidence>
<feature type="transmembrane region" description="Helical" evidence="9">
    <location>
        <begin position="487"/>
        <end position="511"/>
    </location>
</feature>
<dbReference type="Gene3D" id="3.30.70.1320">
    <property type="entry name" value="Multidrug efflux transporter AcrB pore domain like"/>
    <property type="match status" value="1"/>
</dbReference>
<dbReference type="Pfam" id="PF00873">
    <property type="entry name" value="ACR_tran"/>
    <property type="match status" value="1"/>
</dbReference>
<accession>A0A936F4A2</accession>
<organism evidence="10 11">
    <name type="scientific">Candidatus Geothrix odensensis</name>
    <dbReference type="NCBI Taxonomy" id="2954440"/>
    <lineage>
        <taxon>Bacteria</taxon>
        <taxon>Pseudomonadati</taxon>
        <taxon>Acidobacteriota</taxon>
        <taxon>Holophagae</taxon>
        <taxon>Holophagales</taxon>
        <taxon>Holophagaceae</taxon>
        <taxon>Geothrix</taxon>
    </lineage>
</organism>
<evidence type="ECO:0000313" key="10">
    <source>
        <dbReference type="EMBL" id="MBK8573556.1"/>
    </source>
</evidence>
<keyword evidence="5 9" id="KW-0812">Transmembrane</keyword>
<evidence type="ECO:0000313" key="11">
    <source>
        <dbReference type="Proteomes" id="UP000709959"/>
    </source>
</evidence>
<feature type="transmembrane region" description="Helical" evidence="9">
    <location>
        <begin position="883"/>
        <end position="900"/>
    </location>
</feature>
<dbReference type="Gene3D" id="3.30.70.1440">
    <property type="entry name" value="Multidrug efflux transporter AcrB pore domain"/>
    <property type="match status" value="1"/>
</dbReference>
<sequence length="1053" mass="113643">MGSRNCVPAARSPCPRPPAPRGDLLNPSKPFILRPIATSLLMVGLLLVGLLAFRQLPVSALPQVDYPTIQVVTFYPGASPDVMASAITAPLERQFGQLPGLNRMSSTSSGGSSVITLQFVLDLNIDVAEQQVQAAVNAAGTYLPRDLPNPPIYSKINPADSPILTLALTSKTLPLSKVQDFADTRLAQKISQLPGVGLVSISGGQKPAVRIQANPAALAAKGLTLGDIRLAVAQSNVNQAKGSFDGLRQAYAIGANDQLLSSEEYRPLVVAYKNGAPVILSEVALVTDDVENVRLAAWKNTTPAVILNIQRQPGANIIAVVDRVKDLLPQLRASLPAAVELTILTDRTVTIRASVHDVEFELMLTIALVVMVIFLFLRTLAATIIPSVAVPLSLVGTFGVMYLLGYSLNNLTLMALTISTGFVVDDAIVMIENIMRYIEEGESPLQAALKGSEQIGFTILSLTVSLIAVLIPLLFMGDIVGRLFREFAITLSVTILVSAVVSLTLTPMMCAKLLKHTPPEEQGRFYQSSERVFQRIIAFYGRTLTWVLRHQTGTLVVAVATLASTVLLYLVIPKGFFPVQDTGVILGISEAPQTVSFPTMAERQQALSAEILKDPAVESLSSFIGIDGTNTTLNSGRIQINLKPLEDRGLSATEVIRRLQPSLAQVEGIRLYLQPVQDLTVEDRVSRTQYQYTLEDADPKELALWVPRFVDRLATLPELRDVASDQQNSGLQIRVTLDRTTASRLGITPQMLDDALYDAFGQRQISTMFTQLNQYRVVLEARPGQYQRPEDLQNIYVRSASGGSVPLSAFTRIETLTAPLAINHQGQFPTATVSFNLAPDTSLGDAVKAIQRVRQDMDLPPSIKAGFQGTAQAFGASLTNTPLLILAAVLTVYILLGVLYESYIHPITILSTLPSAGVGALLSLMLCRTDFSVIALIGIILLIGIVEKNAIMMIDFALEAERKGGLPPEEAIYQASLLRFRPIIMTTFAALLGGVPLALGSGVGAELRRPLGIVIVGGLIFSQVLTLYTTPVIYLAFDRLARRVRGLRAAASE</sequence>
<keyword evidence="4" id="KW-0997">Cell inner membrane</keyword>
<feature type="region of interest" description="Disordered" evidence="8">
    <location>
        <begin position="1"/>
        <end position="21"/>
    </location>
</feature>
<feature type="transmembrane region" description="Helical" evidence="9">
    <location>
        <begin position="384"/>
        <end position="405"/>
    </location>
</feature>
<feature type="transmembrane region" description="Helical" evidence="9">
    <location>
        <begin position="554"/>
        <end position="572"/>
    </location>
</feature>
<dbReference type="InterPro" id="IPR027463">
    <property type="entry name" value="AcrB_DN_DC_subdom"/>
</dbReference>
<evidence type="ECO:0000256" key="7">
    <source>
        <dbReference type="ARBA" id="ARBA00023136"/>
    </source>
</evidence>
<dbReference type="FunFam" id="3.30.70.1430:FF:000001">
    <property type="entry name" value="Efflux pump membrane transporter"/>
    <property type="match status" value="1"/>
</dbReference>
<dbReference type="GO" id="GO:0005886">
    <property type="term" value="C:plasma membrane"/>
    <property type="evidence" value="ECO:0007669"/>
    <property type="project" value="UniProtKB-SubCell"/>
</dbReference>
<dbReference type="NCBIfam" id="NF033617">
    <property type="entry name" value="RND_permease_2"/>
    <property type="match status" value="1"/>
</dbReference>
<feature type="transmembrane region" description="Helical" evidence="9">
    <location>
        <begin position="455"/>
        <end position="475"/>
    </location>
</feature>
<dbReference type="NCBIfam" id="NF007798">
    <property type="entry name" value="PRK10503.1"/>
    <property type="match status" value="1"/>
</dbReference>
<feature type="transmembrane region" description="Helical" evidence="9">
    <location>
        <begin position="1011"/>
        <end position="1037"/>
    </location>
</feature>
<keyword evidence="3" id="KW-1003">Cell membrane</keyword>
<dbReference type="PRINTS" id="PR00702">
    <property type="entry name" value="ACRIFLAVINRP"/>
</dbReference>
<evidence type="ECO:0000256" key="2">
    <source>
        <dbReference type="ARBA" id="ARBA00022448"/>
    </source>
</evidence>
<protein>
    <submittedName>
        <fullName evidence="10">MdtB/MuxB family multidrug efflux RND transporter permease subunit</fullName>
    </submittedName>
</protein>
<evidence type="ECO:0000256" key="4">
    <source>
        <dbReference type="ARBA" id="ARBA00022519"/>
    </source>
</evidence>
<dbReference type="EMBL" id="JADKCH010000022">
    <property type="protein sequence ID" value="MBK8573556.1"/>
    <property type="molecule type" value="Genomic_DNA"/>
</dbReference>
<comment type="subcellular location">
    <subcellularLocation>
        <location evidence="1">Cell inner membrane</location>
        <topology evidence="1">Multi-pass membrane protein</topology>
    </subcellularLocation>
</comment>
<comment type="caution">
    <text evidence="10">The sequence shown here is derived from an EMBL/GenBank/DDBJ whole genome shotgun (WGS) entry which is preliminary data.</text>
</comment>
<feature type="transmembrane region" description="Helical" evidence="9">
    <location>
        <begin position="920"/>
        <end position="946"/>
    </location>
</feature>
<proteinExistence type="predicted"/>
<reference evidence="10 11" key="1">
    <citation type="submission" date="2020-10" db="EMBL/GenBank/DDBJ databases">
        <title>Connecting structure to function with the recovery of over 1000 high-quality activated sludge metagenome-assembled genomes encoding full-length rRNA genes using long-read sequencing.</title>
        <authorList>
            <person name="Singleton C.M."/>
            <person name="Petriglieri F."/>
            <person name="Kristensen J.M."/>
            <person name="Kirkegaard R.H."/>
            <person name="Michaelsen T.Y."/>
            <person name="Andersen M.H."/>
            <person name="Karst S.M."/>
            <person name="Dueholm M.S."/>
            <person name="Nielsen P.H."/>
            <person name="Albertsen M."/>
        </authorList>
    </citation>
    <scope>NUCLEOTIDE SEQUENCE [LARGE SCALE GENOMIC DNA]</scope>
    <source>
        <strain evidence="10">OdNE_18-Q3-R46-58_MAXAC.008</strain>
    </source>
</reference>
<dbReference type="SUPFAM" id="SSF82693">
    <property type="entry name" value="Multidrug efflux transporter AcrB pore domain, PN1, PN2, PC1 and PC2 subdomains"/>
    <property type="match status" value="4"/>
</dbReference>
<dbReference type="SUPFAM" id="SSF82714">
    <property type="entry name" value="Multidrug efflux transporter AcrB TolC docking domain, DN and DC subdomains"/>
    <property type="match status" value="2"/>
</dbReference>
<evidence type="ECO:0000256" key="8">
    <source>
        <dbReference type="SAM" id="MobiDB-lite"/>
    </source>
</evidence>
<evidence type="ECO:0000256" key="3">
    <source>
        <dbReference type="ARBA" id="ARBA00022475"/>
    </source>
</evidence>
<evidence type="ECO:0000256" key="5">
    <source>
        <dbReference type="ARBA" id="ARBA00022692"/>
    </source>
</evidence>
<keyword evidence="6 9" id="KW-1133">Transmembrane helix</keyword>
<feature type="transmembrane region" description="Helical" evidence="9">
    <location>
        <begin position="983"/>
        <end position="1005"/>
    </location>
</feature>
<dbReference type="AlphaFoldDB" id="A0A936F4A2"/>
<dbReference type="PANTHER" id="PTHR32063">
    <property type="match status" value="1"/>
</dbReference>
<feature type="transmembrane region" description="Helical" evidence="9">
    <location>
        <begin position="360"/>
        <end position="377"/>
    </location>
</feature>
<gene>
    <name evidence="10" type="ORF">IPN91_13215</name>
</gene>
<dbReference type="InterPro" id="IPR001036">
    <property type="entry name" value="Acrflvin-R"/>
</dbReference>